<keyword evidence="1" id="KW-0732">Signal</keyword>
<accession>A0A6N3BU39</accession>
<evidence type="ECO:0008006" key="3">
    <source>
        <dbReference type="Google" id="ProtNLM"/>
    </source>
</evidence>
<dbReference type="RefSeq" id="WP_412441668.1">
    <property type="nucleotide sequence ID" value="NZ_CACRUT010000013.1"/>
</dbReference>
<sequence>MLRRFLLFMLVVLGLGSAARATSRKTADLSLVEPSGANAQWDSETHVFTWTFSYDGRISFPDLTGDLSGYALVVLETEDLTDGDSEDDSKPGFRLDLLLENNETLIGYNYKAAWETDGRLVVDLSAYDKEKLAQVKEFRLNTNSNSGSVVVKSVSLVPPLSLDFGEDGKAYIRPQDLADFANGLTVDVETGKITKRGTDAANIKLLLDDVDLSDVASFKVECIETTTGLWTTTTFRSNDWSQGWWGSRAGATVEDKYRKELCHASAIELGFDKGKEGEVTISSICLQKGMLIVSGNDVVLKDVPFYDAATGSVVTPLWNVGKETAEVYGNCNNVQACGFYADLDGYKEIRVYPGDGCSNLRFWFMSAKHFNEGVTGTDDAMLTIYPIPVEGKDYAVIDIAGIKAQCAGKAYLMGAKANAGTNVTISDITALSNADYTIGGFGLWPTGMKEEMSASGASIVDATGLNNFTPIALEAANPNCLFLVSDASKLSNEKNVLVKGEDGTYACANLALESGYSFRTPYSFTVEAASVKKTVGPNFGTFVSPFEVAVPESCKAYNLTGVDENNVVTGEETVTVTANKPVLLAGDGECTFEAEDVTVEATPASLVNGILNGVYESGITAPQGSYVLQTQDDVTAFYKVAEGGKQRVTPFTAYLALPTAAAVNAKSLSVSFDNAGTTRVDDAAAEGPATVEAVYDLQGRKLDAPAKGINLLKLSDGSVKKVIVK</sequence>
<organism evidence="2">
    <name type="scientific">Paraprevotella clara</name>
    <dbReference type="NCBI Taxonomy" id="454154"/>
    <lineage>
        <taxon>Bacteria</taxon>
        <taxon>Pseudomonadati</taxon>
        <taxon>Bacteroidota</taxon>
        <taxon>Bacteroidia</taxon>
        <taxon>Bacteroidales</taxon>
        <taxon>Prevotellaceae</taxon>
        <taxon>Paraprevotella</taxon>
    </lineage>
</organism>
<feature type="chain" id="PRO_5026686108" description="Lipocalin-like domain-containing protein" evidence="1">
    <location>
        <begin position="22"/>
        <end position="725"/>
    </location>
</feature>
<evidence type="ECO:0000256" key="1">
    <source>
        <dbReference type="SAM" id="SignalP"/>
    </source>
</evidence>
<gene>
    <name evidence="2" type="ORF">PCLFYP37_01780</name>
</gene>
<proteinExistence type="predicted"/>
<name>A0A6N3BU39_9BACT</name>
<evidence type="ECO:0000313" key="2">
    <source>
        <dbReference type="EMBL" id="VYU05037.1"/>
    </source>
</evidence>
<reference evidence="2" key="1">
    <citation type="submission" date="2019-11" db="EMBL/GenBank/DDBJ databases">
        <authorList>
            <person name="Feng L."/>
        </authorList>
    </citation>
    <scope>NUCLEOTIDE SEQUENCE</scope>
    <source>
        <strain evidence="2">PclaraLFYP37</strain>
    </source>
</reference>
<feature type="signal peptide" evidence="1">
    <location>
        <begin position="1"/>
        <end position="21"/>
    </location>
</feature>
<dbReference type="EMBL" id="CACRUT010000013">
    <property type="protein sequence ID" value="VYU05037.1"/>
    <property type="molecule type" value="Genomic_DNA"/>
</dbReference>
<dbReference type="AlphaFoldDB" id="A0A6N3BU39"/>
<protein>
    <recommendedName>
        <fullName evidence="3">Lipocalin-like domain-containing protein</fullName>
    </recommendedName>
</protein>